<accession>A0ABV9E181</accession>
<organism evidence="2 3">
    <name type="scientific">Nocardiopsis mangrovi</name>
    <dbReference type="NCBI Taxonomy" id="1179818"/>
    <lineage>
        <taxon>Bacteria</taxon>
        <taxon>Bacillati</taxon>
        <taxon>Actinomycetota</taxon>
        <taxon>Actinomycetes</taxon>
        <taxon>Streptosporangiales</taxon>
        <taxon>Nocardiopsidaceae</taxon>
        <taxon>Nocardiopsis</taxon>
    </lineage>
</organism>
<dbReference type="EMBL" id="JBHSFQ010000030">
    <property type="protein sequence ID" value="MFC4564905.1"/>
    <property type="molecule type" value="Genomic_DNA"/>
</dbReference>
<comment type="caution">
    <text evidence="2">The sequence shown here is derived from an EMBL/GenBank/DDBJ whole genome shotgun (WGS) entry which is preliminary data.</text>
</comment>
<evidence type="ECO:0000313" key="2">
    <source>
        <dbReference type="EMBL" id="MFC4564905.1"/>
    </source>
</evidence>
<dbReference type="Gene3D" id="1.20.910.10">
    <property type="entry name" value="Heme oxygenase-like"/>
    <property type="match status" value="1"/>
</dbReference>
<proteinExistence type="predicted"/>
<gene>
    <name evidence="2" type="ORF">ACFO4E_23855</name>
</gene>
<reference evidence="3" key="1">
    <citation type="journal article" date="2019" name="Int. J. Syst. Evol. Microbiol.">
        <title>The Global Catalogue of Microorganisms (GCM) 10K type strain sequencing project: providing services to taxonomists for standard genome sequencing and annotation.</title>
        <authorList>
            <consortium name="The Broad Institute Genomics Platform"/>
            <consortium name="The Broad Institute Genome Sequencing Center for Infectious Disease"/>
            <person name="Wu L."/>
            <person name="Ma J."/>
        </authorList>
    </citation>
    <scope>NUCLEOTIDE SEQUENCE [LARGE SCALE GENOMIC DNA]</scope>
    <source>
        <strain evidence="3">XZYJ18</strain>
    </source>
</reference>
<keyword evidence="3" id="KW-1185">Reference proteome</keyword>
<sequence length="253" mass="26584">MADRLTGGARAPGSGSGGTGGGAGAVPGTGAHSGDGAGIRAGATRSERLLAATADELDRAAGARLLADLTAGRVDPVAYARYLLIEEGFVHTAARVLGAAVWHAPGWEAAVGHARSLHGLVTEQRDYFARAREEWPVRAGLSAEGRRAADTLSDHVLAGAADHGYPAIVVAMFAAEQLYLTWCSAAADRDVARPPMVQDWIELHARSPFTDQVAFLRGEVDALPADLPDATVHAWFTGMLRAEIRFHDAVYLD</sequence>
<feature type="compositionally biased region" description="Gly residues" evidence="1">
    <location>
        <begin position="14"/>
        <end position="39"/>
    </location>
</feature>
<evidence type="ECO:0000313" key="3">
    <source>
        <dbReference type="Proteomes" id="UP001595923"/>
    </source>
</evidence>
<dbReference type="Proteomes" id="UP001595923">
    <property type="component" value="Unassembled WGS sequence"/>
</dbReference>
<dbReference type="SUPFAM" id="SSF48613">
    <property type="entry name" value="Heme oxygenase-like"/>
    <property type="match status" value="1"/>
</dbReference>
<evidence type="ECO:0000256" key="1">
    <source>
        <dbReference type="SAM" id="MobiDB-lite"/>
    </source>
</evidence>
<dbReference type="InterPro" id="IPR016084">
    <property type="entry name" value="Haem_Oase-like_multi-hlx"/>
</dbReference>
<protein>
    <submittedName>
        <fullName evidence="2">TenA family protein</fullName>
    </submittedName>
</protein>
<name>A0ABV9E181_9ACTN</name>
<dbReference type="CDD" id="cd19358">
    <property type="entry name" value="TenA_E_Spr0628-like"/>
    <property type="match status" value="1"/>
</dbReference>
<feature type="region of interest" description="Disordered" evidence="1">
    <location>
        <begin position="1"/>
        <end position="39"/>
    </location>
</feature>